<keyword evidence="2" id="KW-1185">Reference proteome</keyword>
<organism evidence="1 2">
    <name type="scientific">Echria macrotheca</name>
    <dbReference type="NCBI Taxonomy" id="438768"/>
    <lineage>
        <taxon>Eukaryota</taxon>
        <taxon>Fungi</taxon>
        <taxon>Dikarya</taxon>
        <taxon>Ascomycota</taxon>
        <taxon>Pezizomycotina</taxon>
        <taxon>Sordariomycetes</taxon>
        <taxon>Sordariomycetidae</taxon>
        <taxon>Sordariales</taxon>
        <taxon>Schizotheciaceae</taxon>
        <taxon>Echria</taxon>
    </lineage>
</organism>
<evidence type="ECO:0000313" key="1">
    <source>
        <dbReference type="EMBL" id="KAK1749849.1"/>
    </source>
</evidence>
<sequence length="291" mass="32755">MRGELGTHESAILACLHLLSHPQARGQILSIKPDAADRDVFFEARLDVYLQLIIHSRRANPGVCSEDEITAAKELLDVLKGRSKDFPSILGLLRAVGHGTCQEALPVSLIERVLKLSHYQANLTRELDSLRRARHWFDAYKLVCGLRDIVSLPMADRLLVDMFPDYPMWAAWRPDFRRILSWESPNISPYRSRLGPVLDLEGPDTTGQQRGTLRMSSPGAFAHLVMPAGSEDRDVLDRLLEMLDSCLLVGPHTIDLFTELCLENRQPWPESLMQLKAAIQLNDNMVSKTLG</sequence>
<dbReference type="AlphaFoldDB" id="A0AAJ0F666"/>
<proteinExistence type="predicted"/>
<reference evidence="1" key="1">
    <citation type="submission" date="2023-06" db="EMBL/GenBank/DDBJ databases">
        <title>Genome-scale phylogeny and comparative genomics of the fungal order Sordariales.</title>
        <authorList>
            <consortium name="Lawrence Berkeley National Laboratory"/>
            <person name="Hensen N."/>
            <person name="Bonometti L."/>
            <person name="Westerberg I."/>
            <person name="Brannstrom I.O."/>
            <person name="Guillou S."/>
            <person name="Cros-Aarteil S."/>
            <person name="Calhoun S."/>
            <person name="Haridas S."/>
            <person name="Kuo A."/>
            <person name="Mondo S."/>
            <person name="Pangilinan J."/>
            <person name="Riley R."/>
            <person name="Labutti K."/>
            <person name="Andreopoulos B."/>
            <person name="Lipzen A."/>
            <person name="Chen C."/>
            <person name="Yanf M."/>
            <person name="Daum C."/>
            <person name="Ng V."/>
            <person name="Clum A."/>
            <person name="Steindorff A."/>
            <person name="Ohm R."/>
            <person name="Martin F."/>
            <person name="Silar P."/>
            <person name="Natvig D."/>
            <person name="Lalanne C."/>
            <person name="Gautier V."/>
            <person name="Ament-Velasquez S.L."/>
            <person name="Kruys A."/>
            <person name="Hutchinson M.I."/>
            <person name="Powell A.J."/>
            <person name="Barry K."/>
            <person name="Miller A.N."/>
            <person name="Grigoriev I.V."/>
            <person name="Debuchy R."/>
            <person name="Gladieux P."/>
            <person name="Thoren M.H."/>
            <person name="Johannesson H."/>
        </authorList>
    </citation>
    <scope>NUCLEOTIDE SEQUENCE</scope>
    <source>
        <strain evidence="1">PSN4</strain>
    </source>
</reference>
<protein>
    <submittedName>
        <fullName evidence="1">Uncharacterized protein</fullName>
    </submittedName>
</protein>
<evidence type="ECO:0000313" key="2">
    <source>
        <dbReference type="Proteomes" id="UP001239445"/>
    </source>
</evidence>
<dbReference type="EMBL" id="MU839852">
    <property type="protein sequence ID" value="KAK1749849.1"/>
    <property type="molecule type" value="Genomic_DNA"/>
</dbReference>
<comment type="caution">
    <text evidence="1">The sequence shown here is derived from an EMBL/GenBank/DDBJ whole genome shotgun (WGS) entry which is preliminary data.</text>
</comment>
<accession>A0AAJ0F666</accession>
<gene>
    <name evidence="1" type="ORF">QBC47DRAFT_439960</name>
</gene>
<dbReference type="Proteomes" id="UP001239445">
    <property type="component" value="Unassembled WGS sequence"/>
</dbReference>
<name>A0AAJ0F666_9PEZI</name>